<accession>A0A8A1M6D4</accession>
<dbReference type="VEuPathDB" id="FungiDB:I7I51_03756"/>
<organism evidence="1 2">
    <name type="scientific">Ajellomyces capsulatus</name>
    <name type="common">Darling's disease fungus</name>
    <name type="synonym">Histoplasma capsulatum</name>
    <dbReference type="NCBI Taxonomy" id="5037"/>
    <lineage>
        <taxon>Eukaryota</taxon>
        <taxon>Fungi</taxon>
        <taxon>Dikarya</taxon>
        <taxon>Ascomycota</taxon>
        <taxon>Pezizomycotina</taxon>
        <taxon>Eurotiomycetes</taxon>
        <taxon>Eurotiomycetidae</taxon>
        <taxon>Onygenales</taxon>
        <taxon>Ajellomycetaceae</taxon>
        <taxon>Histoplasma</taxon>
    </lineage>
</organism>
<dbReference type="Proteomes" id="UP000663671">
    <property type="component" value="Chromosome 5"/>
</dbReference>
<evidence type="ECO:0000313" key="1">
    <source>
        <dbReference type="EMBL" id="QSS61579.1"/>
    </source>
</evidence>
<evidence type="ECO:0000313" key="2">
    <source>
        <dbReference type="Proteomes" id="UP000663671"/>
    </source>
</evidence>
<proteinExistence type="predicted"/>
<sequence length="60" mass="7064">MPPLLPLLLDDDDSNVVTVCIDKSFTDGDSSVWPTHPRYEREDPQLYLRKLANMWMKERD</sequence>
<protein>
    <submittedName>
        <fullName evidence="1">Uncharacterized protein</fullName>
    </submittedName>
</protein>
<dbReference type="OrthoDB" id="438224at2759"/>
<gene>
    <name evidence="1" type="ORF">I7I51_03756</name>
</gene>
<dbReference type="EMBL" id="CP069111">
    <property type="protein sequence ID" value="QSS61579.1"/>
    <property type="molecule type" value="Genomic_DNA"/>
</dbReference>
<name>A0A8A1M6D4_AJECA</name>
<feature type="non-terminal residue" evidence="1">
    <location>
        <position position="60"/>
    </location>
</feature>
<dbReference type="AlphaFoldDB" id="A0A8A1M6D4"/>
<reference evidence="1" key="1">
    <citation type="submission" date="2021-01" db="EMBL/GenBank/DDBJ databases">
        <title>Chromosome-level genome assembly of a human fungal pathogen reveals clustering of transcriptionally co-regulated genes.</title>
        <authorList>
            <person name="Voorhies M."/>
            <person name="Cohen S."/>
            <person name="Shea T.P."/>
            <person name="Petrus S."/>
            <person name="Munoz J.F."/>
            <person name="Poplawski S."/>
            <person name="Goldman W.E."/>
            <person name="Michael T."/>
            <person name="Cuomo C.A."/>
            <person name="Sil A."/>
            <person name="Beyhan S."/>
        </authorList>
    </citation>
    <scope>NUCLEOTIDE SEQUENCE</scope>
    <source>
        <strain evidence="1">WU24</strain>
    </source>
</reference>